<dbReference type="EMBL" id="GBXM01069628">
    <property type="protein sequence ID" value="JAH38949.1"/>
    <property type="molecule type" value="Transcribed_RNA"/>
</dbReference>
<proteinExistence type="predicted"/>
<feature type="transmembrane region" description="Helical" evidence="1">
    <location>
        <begin position="6"/>
        <end position="25"/>
    </location>
</feature>
<sequence>MAITENCLALETCTFFIFFLFLLIWGKKKKPFQGLPFKVILIPYFQMFVCPVGTSGLCHQNRPCSFTINVAR</sequence>
<keyword evidence="1" id="KW-0812">Transmembrane</keyword>
<dbReference type="AlphaFoldDB" id="A0A0E9SC32"/>
<keyword evidence="1" id="KW-1133">Transmembrane helix</keyword>
<evidence type="ECO:0000313" key="2">
    <source>
        <dbReference type="EMBL" id="JAH38949.1"/>
    </source>
</evidence>
<evidence type="ECO:0000256" key="1">
    <source>
        <dbReference type="SAM" id="Phobius"/>
    </source>
</evidence>
<accession>A0A0E9SC32</accession>
<organism evidence="2">
    <name type="scientific">Anguilla anguilla</name>
    <name type="common">European freshwater eel</name>
    <name type="synonym">Muraena anguilla</name>
    <dbReference type="NCBI Taxonomy" id="7936"/>
    <lineage>
        <taxon>Eukaryota</taxon>
        <taxon>Metazoa</taxon>
        <taxon>Chordata</taxon>
        <taxon>Craniata</taxon>
        <taxon>Vertebrata</taxon>
        <taxon>Euteleostomi</taxon>
        <taxon>Actinopterygii</taxon>
        <taxon>Neopterygii</taxon>
        <taxon>Teleostei</taxon>
        <taxon>Anguilliformes</taxon>
        <taxon>Anguillidae</taxon>
        <taxon>Anguilla</taxon>
    </lineage>
</organism>
<reference evidence="2" key="1">
    <citation type="submission" date="2014-11" db="EMBL/GenBank/DDBJ databases">
        <authorList>
            <person name="Amaro Gonzalez C."/>
        </authorList>
    </citation>
    <scope>NUCLEOTIDE SEQUENCE</scope>
</reference>
<protein>
    <submittedName>
        <fullName evidence="2">Uncharacterized protein</fullName>
    </submittedName>
</protein>
<reference evidence="2" key="2">
    <citation type="journal article" date="2015" name="Fish Shellfish Immunol.">
        <title>Early steps in the European eel (Anguilla anguilla)-Vibrio vulnificus interaction in the gills: Role of the RtxA13 toxin.</title>
        <authorList>
            <person name="Callol A."/>
            <person name="Pajuelo D."/>
            <person name="Ebbesson L."/>
            <person name="Teles M."/>
            <person name="MacKenzie S."/>
            <person name="Amaro C."/>
        </authorList>
    </citation>
    <scope>NUCLEOTIDE SEQUENCE</scope>
</reference>
<name>A0A0E9SC32_ANGAN</name>
<keyword evidence="1" id="KW-0472">Membrane</keyword>